<dbReference type="PROSITE" id="PS51366">
    <property type="entry name" value="MI"/>
    <property type="match status" value="4"/>
</dbReference>
<keyword evidence="9" id="KW-1185">Reference proteome</keyword>
<dbReference type="KEGG" id="gtt:GUITHDRAFT_73273"/>
<reference evidence="7 9" key="1">
    <citation type="journal article" date="2012" name="Nature">
        <title>Algal genomes reveal evolutionary mosaicism and the fate of nucleomorphs.</title>
        <authorList>
            <consortium name="DOE Joint Genome Institute"/>
            <person name="Curtis B.A."/>
            <person name="Tanifuji G."/>
            <person name="Burki F."/>
            <person name="Gruber A."/>
            <person name="Irimia M."/>
            <person name="Maruyama S."/>
            <person name="Arias M.C."/>
            <person name="Ball S.G."/>
            <person name="Gile G.H."/>
            <person name="Hirakawa Y."/>
            <person name="Hopkins J.F."/>
            <person name="Kuo A."/>
            <person name="Rensing S.A."/>
            <person name="Schmutz J."/>
            <person name="Symeonidi A."/>
            <person name="Elias M."/>
            <person name="Eveleigh R.J."/>
            <person name="Herman E.K."/>
            <person name="Klute M.J."/>
            <person name="Nakayama T."/>
            <person name="Obornik M."/>
            <person name="Reyes-Prieto A."/>
            <person name="Armbrust E.V."/>
            <person name="Aves S.J."/>
            <person name="Beiko R.G."/>
            <person name="Coutinho P."/>
            <person name="Dacks J.B."/>
            <person name="Durnford D.G."/>
            <person name="Fast N.M."/>
            <person name="Green B.R."/>
            <person name="Grisdale C.J."/>
            <person name="Hempel F."/>
            <person name="Henrissat B."/>
            <person name="Hoppner M.P."/>
            <person name="Ishida K."/>
            <person name="Kim E."/>
            <person name="Koreny L."/>
            <person name="Kroth P.G."/>
            <person name="Liu Y."/>
            <person name="Malik S.B."/>
            <person name="Maier U.G."/>
            <person name="McRose D."/>
            <person name="Mock T."/>
            <person name="Neilson J.A."/>
            <person name="Onodera N.T."/>
            <person name="Poole A.M."/>
            <person name="Pritham E.J."/>
            <person name="Richards T.A."/>
            <person name="Rocap G."/>
            <person name="Roy S.W."/>
            <person name="Sarai C."/>
            <person name="Schaack S."/>
            <person name="Shirato S."/>
            <person name="Slamovits C.H."/>
            <person name="Spencer D.F."/>
            <person name="Suzuki S."/>
            <person name="Worden A.Z."/>
            <person name="Zauner S."/>
            <person name="Barry K."/>
            <person name="Bell C."/>
            <person name="Bharti A.K."/>
            <person name="Crow J.A."/>
            <person name="Grimwood J."/>
            <person name="Kramer R."/>
            <person name="Lindquist E."/>
            <person name="Lucas S."/>
            <person name="Salamov A."/>
            <person name="McFadden G.I."/>
            <person name="Lane C.E."/>
            <person name="Keeling P.J."/>
            <person name="Gray M.W."/>
            <person name="Grigoriev I.V."/>
            <person name="Archibald J.M."/>
        </authorList>
    </citation>
    <scope>NUCLEOTIDE SEQUENCE</scope>
    <source>
        <strain evidence="7 9">CCMP2712</strain>
    </source>
</reference>
<feature type="domain" description="MI" evidence="6">
    <location>
        <begin position="489"/>
        <end position="611"/>
    </location>
</feature>
<dbReference type="HOGENOM" id="CLU_013764_1_0_1"/>
<evidence type="ECO:0000313" key="8">
    <source>
        <dbReference type="EnsemblProtists" id="EKX43265"/>
    </source>
</evidence>
<reference evidence="8" key="3">
    <citation type="submission" date="2016-03" db="UniProtKB">
        <authorList>
            <consortium name="EnsemblProtists"/>
        </authorList>
    </citation>
    <scope>IDENTIFICATION</scope>
</reference>
<evidence type="ECO:0000256" key="1">
    <source>
        <dbReference type="ARBA" id="ARBA00004496"/>
    </source>
</evidence>
<dbReference type="eggNOG" id="KOG0403">
    <property type="taxonomic scope" value="Eukaryota"/>
</dbReference>
<sequence length="687" mass="75496">MLASVKDLAGADVGPEVIKSIGEMLSLPLPVTQIKSKVKEIIEEFYVAGDLVEAERSLAELNSKRSGHEAVKRTIVLAMEKKNRERERASVLLSAMTRVYGSEQFFEGFTRVMRSLDDLSLDTPNAPALLANFIARAIVDDVLPPNFISFVPDRLVASERGKEVAGSVKALLEQHSSTRIMNVWGAGAKNSVEELKESVNALVEEYFVEGELKEAVRCVQELDAPHFGHEVVKRLVYRAVEKGGEALRQALTLLKALLACDAFDHHQLTIGMQRSVMGLPDLCLDVPDAPERLRTLADWLAFENLVSPSFEQAVILKAQERQEDGKKGSTDKVKEIIEEFYVSGDLVEAERSLAELNSKRSGHEAVKRTIVLAMEKKNRERERASVLLSAMTRVYGSEQFFEGFIAVLRSLDDLSLDTPNAPALLANFIARAIVDDVLPPNFISFVPDRLVASERGKEVAGSVKALLEQHSSTRIMNVWGAGAKNSVEELKESVNALVEEYFVEGELKEAVRCVQELDAPHFGHEIVKKIVYKGAEGGSSKMPRAIDLLKALVRDGAVSSSQLAKGMVRSVVGLKDLSLDVPDASRCLLLHPFLLLLSPFLLLLPPPFPLPPPPPPLTFLCGYSYVSLSASPHFFSVLILSSNHLPPLLLSSSLPSLKDAAATWMPSLPSLSRTGCLRRLSRRMSLL</sequence>
<accession>L1J5B3</accession>
<evidence type="ECO:0000256" key="2">
    <source>
        <dbReference type="ARBA" id="ARBA00005497"/>
    </source>
</evidence>
<name>L1J5B3_GUITC</name>
<dbReference type="STRING" id="905079.L1J5B3"/>
<evidence type="ECO:0000259" key="6">
    <source>
        <dbReference type="PROSITE" id="PS51366"/>
    </source>
</evidence>
<dbReference type="EMBL" id="JH993011">
    <property type="protein sequence ID" value="EKX43265.1"/>
    <property type="molecule type" value="Genomic_DNA"/>
</dbReference>
<organism evidence="7">
    <name type="scientific">Guillardia theta (strain CCMP2712)</name>
    <name type="common">Cryptophyte</name>
    <dbReference type="NCBI Taxonomy" id="905079"/>
    <lineage>
        <taxon>Eukaryota</taxon>
        <taxon>Cryptophyceae</taxon>
        <taxon>Pyrenomonadales</taxon>
        <taxon>Geminigeraceae</taxon>
        <taxon>Guillardia</taxon>
    </lineage>
</organism>
<dbReference type="PANTHER" id="PTHR12626:SF0">
    <property type="entry name" value="PROGRAMMED CELL DEATH PROTEIN 4"/>
    <property type="match status" value="1"/>
</dbReference>
<dbReference type="InterPro" id="IPR003891">
    <property type="entry name" value="Initiation_fac_eIF4g_MI"/>
</dbReference>
<dbReference type="RefSeq" id="XP_005830245.1">
    <property type="nucleotide sequence ID" value="XM_005830188.1"/>
</dbReference>
<comment type="subcellular location">
    <subcellularLocation>
        <location evidence="1">Cytoplasm</location>
    </subcellularLocation>
</comment>
<dbReference type="InterPro" id="IPR016024">
    <property type="entry name" value="ARM-type_fold"/>
</dbReference>
<dbReference type="GO" id="GO:0045892">
    <property type="term" value="P:negative regulation of DNA-templated transcription"/>
    <property type="evidence" value="ECO:0007669"/>
    <property type="project" value="InterPro"/>
</dbReference>
<evidence type="ECO:0000313" key="9">
    <source>
        <dbReference type="Proteomes" id="UP000011087"/>
    </source>
</evidence>
<dbReference type="Proteomes" id="UP000011087">
    <property type="component" value="Unassembled WGS sequence"/>
</dbReference>
<dbReference type="GeneID" id="17299993"/>
<dbReference type="OMA" id="MNILSFE"/>
<evidence type="ECO:0000256" key="3">
    <source>
        <dbReference type="ARBA" id="ARBA00022490"/>
    </source>
</evidence>
<feature type="domain" description="MI" evidence="6">
    <location>
        <begin position="194"/>
        <end position="316"/>
    </location>
</feature>
<comment type="similarity">
    <text evidence="2">Belongs to the PDCD4 family.</text>
</comment>
<dbReference type="GO" id="GO:0005737">
    <property type="term" value="C:cytoplasm"/>
    <property type="evidence" value="ECO:0007669"/>
    <property type="project" value="UniProtKB-SubCell"/>
</dbReference>
<proteinExistence type="inferred from homology"/>
<dbReference type="EnsemblProtists" id="EKX43265">
    <property type="protein sequence ID" value="EKX43265"/>
    <property type="gene ID" value="GUITHDRAFT_73273"/>
</dbReference>
<dbReference type="PANTHER" id="PTHR12626">
    <property type="entry name" value="PROGRAMMED CELL DEATH 4"/>
    <property type="match status" value="1"/>
</dbReference>
<evidence type="ECO:0000313" key="7">
    <source>
        <dbReference type="EMBL" id="EKX43265.1"/>
    </source>
</evidence>
<keyword evidence="5" id="KW-0539">Nucleus</keyword>
<keyword evidence="3" id="KW-0963">Cytoplasm</keyword>
<dbReference type="SUPFAM" id="SSF48371">
    <property type="entry name" value="ARM repeat"/>
    <property type="match status" value="4"/>
</dbReference>
<reference evidence="9" key="2">
    <citation type="submission" date="2012-11" db="EMBL/GenBank/DDBJ databases">
        <authorList>
            <person name="Kuo A."/>
            <person name="Curtis B.A."/>
            <person name="Tanifuji G."/>
            <person name="Burki F."/>
            <person name="Gruber A."/>
            <person name="Irimia M."/>
            <person name="Maruyama S."/>
            <person name="Arias M.C."/>
            <person name="Ball S.G."/>
            <person name="Gile G.H."/>
            <person name="Hirakawa Y."/>
            <person name="Hopkins J.F."/>
            <person name="Rensing S.A."/>
            <person name="Schmutz J."/>
            <person name="Symeonidi A."/>
            <person name="Elias M."/>
            <person name="Eveleigh R.J."/>
            <person name="Herman E.K."/>
            <person name="Klute M.J."/>
            <person name="Nakayama T."/>
            <person name="Obornik M."/>
            <person name="Reyes-Prieto A."/>
            <person name="Armbrust E.V."/>
            <person name="Aves S.J."/>
            <person name="Beiko R.G."/>
            <person name="Coutinho P."/>
            <person name="Dacks J.B."/>
            <person name="Durnford D.G."/>
            <person name="Fast N.M."/>
            <person name="Green B.R."/>
            <person name="Grisdale C."/>
            <person name="Hempe F."/>
            <person name="Henrissat B."/>
            <person name="Hoppner M.P."/>
            <person name="Ishida K.-I."/>
            <person name="Kim E."/>
            <person name="Koreny L."/>
            <person name="Kroth P.G."/>
            <person name="Liu Y."/>
            <person name="Malik S.-B."/>
            <person name="Maier U.G."/>
            <person name="McRose D."/>
            <person name="Mock T."/>
            <person name="Neilson J.A."/>
            <person name="Onodera N.T."/>
            <person name="Poole A.M."/>
            <person name="Pritham E.J."/>
            <person name="Richards T.A."/>
            <person name="Rocap G."/>
            <person name="Roy S.W."/>
            <person name="Sarai C."/>
            <person name="Schaack S."/>
            <person name="Shirato S."/>
            <person name="Slamovits C.H."/>
            <person name="Spencer D.F."/>
            <person name="Suzuki S."/>
            <person name="Worden A.Z."/>
            <person name="Zauner S."/>
            <person name="Barry K."/>
            <person name="Bell C."/>
            <person name="Bharti A.K."/>
            <person name="Crow J.A."/>
            <person name="Grimwood J."/>
            <person name="Kramer R."/>
            <person name="Lindquist E."/>
            <person name="Lucas S."/>
            <person name="Salamov A."/>
            <person name="McFadden G.I."/>
            <person name="Lane C.E."/>
            <person name="Keeling P.J."/>
            <person name="Gray M.W."/>
            <person name="Grigoriev I.V."/>
            <person name="Archibald J.M."/>
        </authorList>
    </citation>
    <scope>NUCLEOTIDE SEQUENCE</scope>
    <source>
        <strain evidence="9">CCMP2712</strain>
    </source>
</reference>
<feature type="domain" description="MI" evidence="6">
    <location>
        <begin position="33"/>
        <end position="153"/>
    </location>
</feature>
<dbReference type="InterPro" id="IPR039778">
    <property type="entry name" value="PDCD4"/>
</dbReference>
<gene>
    <name evidence="7" type="ORF">GUITHDRAFT_73273</name>
</gene>
<dbReference type="SMART" id="SM00544">
    <property type="entry name" value="MA3"/>
    <property type="match status" value="4"/>
</dbReference>
<dbReference type="Pfam" id="PF02847">
    <property type="entry name" value="MA3"/>
    <property type="match status" value="4"/>
</dbReference>
<dbReference type="AlphaFoldDB" id="L1J5B3"/>
<dbReference type="OrthoDB" id="414546at2759"/>
<protein>
    <recommendedName>
        <fullName evidence="6">MI domain-containing protein</fullName>
    </recommendedName>
</protein>
<keyword evidence="4" id="KW-0677">Repeat</keyword>
<evidence type="ECO:0000256" key="4">
    <source>
        <dbReference type="ARBA" id="ARBA00022737"/>
    </source>
</evidence>
<dbReference type="PaxDb" id="55529-EKX43265"/>
<evidence type="ECO:0000256" key="5">
    <source>
        <dbReference type="ARBA" id="ARBA00023242"/>
    </source>
</evidence>
<feature type="domain" description="MI" evidence="6">
    <location>
        <begin position="328"/>
        <end position="448"/>
    </location>
</feature>
<dbReference type="Gene3D" id="1.25.40.180">
    <property type="match status" value="4"/>
</dbReference>